<reference evidence="8 9" key="1">
    <citation type="submission" date="2016-11" db="EMBL/GenBank/DDBJ databases">
        <authorList>
            <person name="Jaros S."/>
            <person name="Januszkiewicz K."/>
            <person name="Wedrychowicz H."/>
        </authorList>
    </citation>
    <scope>NUCLEOTIDE SEQUENCE [LARGE SCALE GENOMIC DNA]</scope>
    <source>
        <strain evidence="8 9">DSM 24787</strain>
    </source>
</reference>
<dbReference type="InterPro" id="IPR000601">
    <property type="entry name" value="PKD_dom"/>
</dbReference>
<name>A0A1N6H8I3_9BACT</name>
<feature type="domain" description="PKD" evidence="7">
    <location>
        <begin position="1046"/>
        <end position="1093"/>
    </location>
</feature>
<feature type="domain" description="PKD" evidence="7">
    <location>
        <begin position="356"/>
        <end position="443"/>
    </location>
</feature>
<evidence type="ECO:0000313" key="8">
    <source>
        <dbReference type="EMBL" id="SIO16104.1"/>
    </source>
</evidence>
<dbReference type="NCBIfam" id="TIGR04131">
    <property type="entry name" value="Bac_Flav_CTERM"/>
    <property type="match status" value="1"/>
</dbReference>
<keyword evidence="6" id="KW-0732">Signal</keyword>
<keyword evidence="9" id="KW-1185">Reference proteome</keyword>
<evidence type="ECO:0000313" key="9">
    <source>
        <dbReference type="Proteomes" id="UP000185003"/>
    </source>
</evidence>
<sequence length="1614" mass="175080">MNYQEQLCCFRTYCAILLLAFTAASLHSSAQTVRFTINGKQNDCAPHALSFTNMSDNGATAYLWDFGQGSTATTRDAGITYLNPGTYKVTLTVTYPGGPKTYSENIEVYARPVPQFSVSNVVGCTPLPIQFTDQSTPGSGTLQNVTWDFGDGVITSDPNPSHTYNVGGNFSINIIATNSFGCSAGLEKARLINVGETPNVDFTSDAFSSCTTPLTVNFTSTGPAGLTYAWDFGNGTTSTAANPTVEYQQEGRFTVTLRARNAQGCEAVITKPAFITIEKTRADFTTLGPVCTGVNVPLINTTMPRPTLSTWTLPDGRQTHGTDASYYFSAPGDYVFTLESGLPGCMETITKTITVHPSPVASFTATPPQGCAIPFNTQFTSTSTGATEWFWNFGDGTTGTGLNPTHTYTRFDSYDVALRVRSDQGCEASVTLPDYIRVEEPEVQMYISNPEGCLPHTTTFSATLLSAGMITGYSWDFGDGTSSTAVTPSHTYTTEGVFNVRLVVTITGGCQYTIDTTVRAGRIPVVQFDGDPKNPCQRYPVNFVNQSVPRGTEWYWFFPDDGGSVETAENPSHIFRNIGRHDVTLTVSNYGCRRTLTKIDFITILPPIANFMINRNCSDKYTVNFTDLSDFGPIAGTPRFWSWDFGDNSPLVTTPSPTHVYAAPGVYTIRLTVNDGNCESVHAVTIEVMDEKPIIAALNTEICAGGAVTFTRSNTDPANIVSYSWNWGDGTYAPVPGTSISKTYNTPGDYSVVLTVLDRNGCVSTSNIIPVKVNGATADFSFTGRNCKGDEQLFTDASVASHGYNIRSWTWNFGDGTTPQVLQTKPVDHKHAFAQTGTYNVRLQVEDNAGCVTSVTKPVPVTGVTSNFRTPSTIACRDQPIQFSNTSTGSGLIYAWDFGDGATSNVQHPVKAYSTPGEYDVTLTVTNTIGCTETVTKGKFVIIPDPVARFSMPSDLQACPPVLVQFTNESSQYVRSVWDFGDGSRSSLQNPSHVFNLPGTYTIRLDVYSAGDCINSTTRQITIKGPTGTRDMTPKTGCVPHEMTISATSTNAVKYIWDFDNGNVQITTTNSFKYTYDKEGIYHPRVILEDAQGCRVPAQGPEETIIVDQAKASFVLDDALACDAGDVFFSNSSTSLSYLRLQQPQTYLWDFGITHRTDDVSTALNPTYFYNGVGTYQAKMVVTSFYGCKDSLTMPVKVEPLPEARLSPVNPICAGDSILFRGSEGKSLPDTKWVWLLDDMPANATGANPRMVFRTPGSHQVKLVIRNESNKCPDTAMVPISVNPLPTVNVMPKQAVLCQGQSLQLQSNASPGTYSWTNYNISDAGNANPSVSPVVDTTYRLRVINNFGCMVNDSMRITVSHPFEVRSNNAVICSGKQTQLSASGAVRYRWLPATGLSRADIANPFARPAATTQYQVVGYGNDACFTDTVNVLVTVNPSPVVNPGPGRVVPAGTEVTLGIQGSPDIIQWQWYPDKWITCADCPSPVATPKGDVTYNITATNQYGCATIALLPIKLICPASTAFIPNSFSPNGDGQNDIFYVRGKGISGIRSFKIFNRWGQMVFERSNCNTDDAGCGWDGKFGGVLLNPDVYIYYVEMTCDSNEPLLVKGNVTLLR</sequence>
<feature type="domain" description="PKD" evidence="7">
    <location>
        <begin position="524"/>
        <end position="589"/>
    </location>
</feature>
<feature type="domain" description="PKD" evidence="7">
    <location>
        <begin position="441"/>
        <end position="518"/>
    </location>
</feature>
<dbReference type="CDD" id="cd00146">
    <property type="entry name" value="PKD"/>
    <property type="match status" value="13"/>
</dbReference>
<dbReference type="Pfam" id="PF18911">
    <property type="entry name" value="PKD_4"/>
    <property type="match status" value="11"/>
</dbReference>
<feature type="domain" description="PKD" evidence="7">
    <location>
        <begin position="1144"/>
        <end position="1199"/>
    </location>
</feature>
<dbReference type="GO" id="GO:0005886">
    <property type="term" value="C:plasma membrane"/>
    <property type="evidence" value="ECO:0007669"/>
    <property type="project" value="TreeGrafter"/>
</dbReference>
<evidence type="ECO:0000256" key="1">
    <source>
        <dbReference type="ARBA" id="ARBA00004141"/>
    </source>
</evidence>
<evidence type="ECO:0000256" key="6">
    <source>
        <dbReference type="SAM" id="SignalP"/>
    </source>
</evidence>
<feature type="domain" description="PKD" evidence="7">
    <location>
        <begin position="978"/>
        <end position="1030"/>
    </location>
</feature>
<evidence type="ECO:0000256" key="3">
    <source>
        <dbReference type="ARBA" id="ARBA00022737"/>
    </source>
</evidence>
<dbReference type="RefSeq" id="WP_074240215.1">
    <property type="nucleotide sequence ID" value="NZ_FSRA01000001.1"/>
</dbReference>
<feature type="domain" description="PKD" evidence="7">
    <location>
        <begin position="112"/>
        <end position="181"/>
    </location>
</feature>
<feature type="domain" description="PKD" evidence="7">
    <location>
        <begin position="197"/>
        <end position="282"/>
    </location>
</feature>
<feature type="signal peptide" evidence="6">
    <location>
        <begin position="1"/>
        <end position="30"/>
    </location>
</feature>
<dbReference type="InterPro" id="IPR026341">
    <property type="entry name" value="T9SS_type_B"/>
</dbReference>
<dbReference type="Gene3D" id="2.60.40.10">
    <property type="entry name" value="Immunoglobulins"/>
    <property type="match status" value="14"/>
</dbReference>
<dbReference type="SMART" id="SM00089">
    <property type="entry name" value="PKD"/>
    <property type="match status" value="16"/>
</dbReference>
<keyword evidence="4" id="KW-1133">Transmembrane helix</keyword>
<dbReference type="OrthoDB" id="7794186at2"/>
<keyword evidence="2" id="KW-0812">Transmembrane</keyword>
<feature type="domain" description="PKD" evidence="7">
    <location>
        <begin position="32"/>
        <end position="108"/>
    </location>
</feature>
<dbReference type="EMBL" id="FSRA01000001">
    <property type="protein sequence ID" value="SIO16104.1"/>
    <property type="molecule type" value="Genomic_DNA"/>
</dbReference>
<keyword evidence="3" id="KW-0677">Repeat</keyword>
<protein>
    <submittedName>
        <fullName evidence="8">Gliding motility-associated C-terminal domain-containing protein</fullName>
    </submittedName>
</protein>
<organism evidence="8 9">
    <name type="scientific">Chitinophaga niabensis</name>
    <dbReference type="NCBI Taxonomy" id="536979"/>
    <lineage>
        <taxon>Bacteria</taxon>
        <taxon>Pseudomonadati</taxon>
        <taxon>Bacteroidota</taxon>
        <taxon>Chitinophagia</taxon>
        <taxon>Chitinophagales</taxon>
        <taxon>Chitinophagaceae</taxon>
        <taxon>Chitinophaga</taxon>
    </lineage>
</organism>
<feature type="domain" description="PKD" evidence="7">
    <location>
        <begin position="881"/>
        <end position="936"/>
    </location>
</feature>
<dbReference type="PANTHER" id="PTHR46730">
    <property type="entry name" value="POLYCYSTIN-1"/>
    <property type="match status" value="1"/>
</dbReference>
<feature type="domain" description="PKD" evidence="7">
    <location>
        <begin position="306"/>
        <end position="338"/>
    </location>
</feature>
<evidence type="ECO:0000259" key="7">
    <source>
        <dbReference type="PROSITE" id="PS50093"/>
    </source>
</evidence>
<dbReference type="Pfam" id="PF13585">
    <property type="entry name" value="CHU_C"/>
    <property type="match status" value="1"/>
</dbReference>
<dbReference type="InterPro" id="IPR035986">
    <property type="entry name" value="PKD_dom_sf"/>
</dbReference>
<feature type="chain" id="PRO_5012748970" evidence="6">
    <location>
        <begin position="31"/>
        <end position="1614"/>
    </location>
</feature>
<dbReference type="SUPFAM" id="SSF49299">
    <property type="entry name" value="PKD domain"/>
    <property type="match status" value="15"/>
</dbReference>
<feature type="domain" description="PKD" evidence="7">
    <location>
        <begin position="808"/>
        <end position="862"/>
    </location>
</feature>
<dbReference type="InterPro" id="IPR013783">
    <property type="entry name" value="Ig-like_fold"/>
</dbReference>
<proteinExistence type="predicted"/>
<dbReference type="Proteomes" id="UP000185003">
    <property type="component" value="Unassembled WGS sequence"/>
</dbReference>
<feature type="domain" description="PKD" evidence="7">
    <location>
        <begin position="635"/>
        <end position="675"/>
    </location>
</feature>
<dbReference type="InterPro" id="IPR022409">
    <property type="entry name" value="PKD/Chitinase_dom"/>
</dbReference>
<dbReference type="STRING" id="536979.SAMN04488055_3240"/>
<feature type="domain" description="PKD" evidence="7">
    <location>
        <begin position="708"/>
        <end position="778"/>
    </location>
</feature>
<evidence type="ECO:0000256" key="5">
    <source>
        <dbReference type="ARBA" id="ARBA00023136"/>
    </source>
</evidence>
<comment type="subcellular location">
    <subcellularLocation>
        <location evidence="1">Membrane</location>
        <topology evidence="1">Multi-pass membrane protein</topology>
    </subcellularLocation>
</comment>
<evidence type="ECO:0000256" key="4">
    <source>
        <dbReference type="ARBA" id="ARBA00022989"/>
    </source>
</evidence>
<dbReference type="GO" id="GO:0005261">
    <property type="term" value="F:monoatomic cation channel activity"/>
    <property type="evidence" value="ECO:0007669"/>
    <property type="project" value="TreeGrafter"/>
</dbReference>
<dbReference type="PROSITE" id="PS50093">
    <property type="entry name" value="PKD"/>
    <property type="match status" value="14"/>
</dbReference>
<keyword evidence="5" id="KW-0472">Membrane</keyword>
<accession>A0A1N6H8I3</accession>
<evidence type="ECO:0000256" key="2">
    <source>
        <dbReference type="ARBA" id="ARBA00022692"/>
    </source>
</evidence>
<gene>
    <name evidence="8" type="ORF">SAMN04488055_3240</name>
</gene>
<dbReference type="PANTHER" id="PTHR46730:SF4">
    <property type="entry name" value="POLYCYSTIC KIDNEY DISEASE PROTEIN 1-LIKE 1"/>
    <property type="match status" value="1"/>
</dbReference>
<dbReference type="GO" id="GO:0006816">
    <property type="term" value="P:calcium ion transport"/>
    <property type="evidence" value="ECO:0007669"/>
    <property type="project" value="TreeGrafter"/>
</dbReference>